<dbReference type="SUPFAM" id="SSF160104">
    <property type="entry name" value="Acetoacetate decarboxylase-like"/>
    <property type="match status" value="1"/>
</dbReference>
<organism evidence="1 2">
    <name type="scientific">Desulfofundulus luciae</name>
    <dbReference type="NCBI Taxonomy" id="74702"/>
    <lineage>
        <taxon>Bacteria</taxon>
        <taxon>Bacillati</taxon>
        <taxon>Bacillota</taxon>
        <taxon>Clostridia</taxon>
        <taxon>Eubacteriales</taxon>
        <taxon>Peptococcaceae</taxon>
        <taxon>Desulfofundulus</taxon>
    </lineage>
</organism>
<proteinExistence type="predicted"/>
<reference evidence="1 2" key="1">
    <citation type="submission" date="2023-07" db="EMBL/GenBank/DDBJ databases">
        <title>Genomic Encyclopedia of Type Strains, Phase IV (KMG-IV): sequencing the most valuable type-strain genomes for metagenomic binning, comparative biology and taxonomic classification.</title>
        <authorList>
            <person name="Goeker M."/>
        </authorList>
    </citation>
    <scope>NUCLEOTIDE SEQUENCE [LARGE SCALE GENOMIC DNA]</scope>
    <source>
        <strain evidence="1 2">DSM 12396</strain>
    </source>
</reference>
<dbReference type="EMBL" id="JAUSUX010000017">
    <property type="protein sequence ID" value="MDQ0287022.1"/>
    <property type="molecule type" value="Genomic_DNA"/>
</dbReference>
<evidence type="ECO:0000313" key="2">
    <source>
        <dbReference type="Proteomes" id="UP001225644"/>
    </source>
</evidence>
<name>A0ABU0B2S8_9FIRM</name>
<dbReference type="Pfam" id="PF06314">
    <property type="entry name" value="ADC"/>
    <property type="match status" value="1"/>
</dbReference>
<evidence type="ECO:0000313" key="1">
    <source>
        <dbReference type="EMBL" id="MDQ0287022.1"/>
    </source>
</evidence>
<sequence length="323" mass="37010">MGQFLHEASIPNDGTLVKYPLERDPKTIICQGVADPVFDIDILPLTYSNSRWFAFIYQADEKDLKKVLPEPLQLEDDVVEFWYVDHNHTMLGPYLEMGVTVAASYGGYKGGYYPYMYLSQDSAVFAGREPFGFPKKIAYISCLEHGGKKDNGWEPPGKEFFSFMLERRGYLIHTATGRYSGNKMSDLPRLPVFYGKTDWGRLNYRMVTSPDLTKTEYNLTYLDSLWQGVHRFQLKPDSIKTATAKDIRTWYLASTPFDNVGALIPVKELIGLVSFSFDLIIPPASIIWKKEVTRSADEVAKFCTMGEPYRYSMRHRFPKPYGV</sequence>
<evidence type="ECO:0008006" key="3">
    <source>
        <dbReference type="Google" id="ProtNLM"/>
    </source>
</evidence>
<keyword evidence="2" id="KW-1185">Reference proteome</keyword>
<protein>
    <recommendedName>
        <fullName evidence="3">Acetoacetate decarboxylase</fullName>
    </recommendedName>
</protein>
<dbReference type="Proteomes" id="UP001225644">
    <property type="component" value="Unassembled WGS sequence"/>
</dbReference>
<accession>A0ABU0B2S8</accession>
<dbReference type="InterPro" id="IPR010451">
    <property type="entry name" value="Acetoacetate_decarboxylase"/>
</dbReference>
<dbReference type="InterPro" id="IPR023375">
    <property type="entry name" value="ADC_dom_sf"/>
</dbReference>
<gene>
    <name evidence="1" type="ORF">J2Z49_002139</name>
</gene>
<dbReference type="RefSeq" id="WP_307402858.1">
    <property type="nucleotide sequence ID" value="NZ_JAUSUX010000017.1"/>
</dbReference>
<comment type="caution">
    <text evidence="1">The sequence shown here is derived from an EMBL/GenBank/DDBJ whole genome shotgun (WGS) entry which is preliminary data.</text>
</comment>
<dbReference type="Gene3D" id="2.40.400.10">
    <property type="entry name" value="Acetoacetate decarboxylase-like"/>
    <property type="match status" value="1"/>
</dbReference>